<accession>A0A382XGA3</accession>
<name>A0A382XGA3_9ZZZZ</name>
<dbReference type="SUPFAM" id="SSF53448">
    <property type="entry name" value="Nucleotide-diphospho-sugar transferases"/>
    <property type="match status" value="1"/>
</dbReference>
<reference evidence="1" key="1">
    <citation type="submission" date="2018-05" db="EMBL/GenBank/DDBJ databases">
        <authorList>
            <person name="Lanie J.A."/>
            <person name="Ng W.-L."/>
            <person name="Kazmierczak K.M."/>
            <person name="Andrzejewski T.M."/>
            <person name="Davidsen T.M."/>
            <person name="Wayne K.J."/>
            <person name="Tettelin H."/>
            <person name="Glass J.I."/>
            <person name="Rusch D."/>
            <person name="Podicherti R."/>
            <person name="Tsui H.-C.T."/>
            <person name="Winkler M.E."/>
        </authorList>
    </citation>
    <scope>NUCLEOTIDE SEQUENCE</scope>
</reference>
<dbReference type="Gene3D" id="3.90.550.10">
    <property type="entry name" value="Spore Coat Polysaccharide Biosynthesis Protein SpsA, Chain A"/>
    <property type="match status" value="1"/>
</dbReference>
<sequence length="146" mass="16654">IKQLESAGDQYQYLLVLQPTSPLRTAQHIDEAVKLLLEKRARGVVGVTELEHPVEWADTIPDNLSMDEFLSRIPRTTRSQNYPTRYRVNGAIYLAIIDEILSSNSLFIRHGTVAYKMEQACSVDIDTETDYWVAELLLSKRDLSKS</sequence>
<dbReference type="PANTHER" id="PTHR21485:SF6">
    <property type="entry name" value="N-ACYLNEURAMINATE CYTIDYLYLTRANSFERASE-RELATED"/>
    <property type="match status" value="1"/>
</dbReference>
<dbReference type="InterPro" id="IPR029044">
    <property type="entry name" value="Nucleotide-diphossugar_trans"/>
</dbReference>
<evidence type="ECO:0008006" key="2">
    <source>
        <dbReference type="Google" id="ProtNLM"/>
    </source>
</evidence>
<evidence type="ECO:0000313" key="1">
    <source>
        <dbReference type="EMBL" id="SVD69870.1"/>
    </source>
</evidence>
<dbReference type="PANTHER" id="PTHR21485">
    <property type="entry name" value="HAD SUPERFAMILY MEMBERS CMAS AND KDSC"/>
    <property type="match status" value="1"/>
</dbReference>
<proteinExistence type="predicted"/>
<dbReference type="InterPro" id="IPR050793">
    <property type="entry name" value="CMP-NeuNAc_synthase"/>
</dbReference>
<feature type="non-terminal residue" evidence="1">
    <location>
        <position position="1"/>
    </location>
</feature>
<organism evidence="1">
    <name type="scientific">marine metagenome</name>
    <dbReference type="NCBI Taxonomy" id="408172"/>
    <lineage>
        <taxon>unclassified sequences</taxon>
        <taxon>metagenomes</taxon>
        <taxon>ecological metagenomes</taxon>
    </lineage>
</organism>
<protein>
    <recommendedName>
        <fullName evidence="2">MobA-like NTP transferase domain-containing protein</fullName>
    </recommendedName>
</protein>
<gene>
    <name evidence="1" type="ORF">METZ01_LOCUS422724</name>
</gene>
<dbReference type="GO" id="GO:0008781">
    <property type="term" value="F:N-acylneuraminate cytidylyltransferase activity"/>
    <property type="evidence" value="ECO:0007669"/>
    <property type="project" value="TreeGrafter"/>
</dbReference>
<dbReference type="EMBL" id="UINC01167385">
    <property type="protein sequence ID" value="SVD69870.1"/>
    <property type="molecule type" value="Genomic_DNA"/>
</dbReference>
<dbReference type="AlphaFoldDB" id="A0A382XGA3"/>